<dbReference type="Pfam" id="PF04098">
    <property type="entry name" value="Rad52_Rad22"/>
    <property type="match status" value="1"/>
</dbReference>
<feature type="compositionally biased region" description="Low complexity" evidence="5">
    <location>
        <begin position="378"/>
        <end position="401"/>
    </location>
</feature>
<dbReference type="GO" id="GO:0003697">
    <property type="term" value="F:single-stranded DNA binding"/>
    <property type="evidence" value="ECO:0007669"/>
    <property type="project" value="UniProtKB-ARBA"/>
</dbReference>
<dbReference type="GO" id="GO:0005634">
    <property type="term" value="C:nucleus"/>
    <property type="evidence" value="ECO:0007669"/>
    <property type="project" value="InterPro"/>
</dbReference>
<accession>A0A9P3GJL6</accession>
<keyword evidence="4" id="KW-0234">DNA repair</keyword>
<feature type="compositionally biased region" description="Low complexity" evidence="5">
    <location>
        <begin position="252"/>
        <end position="276"/>
    </location>
</feature>
<evidence type="ECO:0000256" key="2">
    <source>
        <dbReference type="ARBA" id="ARBA00022763"/>
    </source>
</evidence>
<sequence length="616" mass="64657">MAGSFSGHLIDSFLTAQQQSRGPFGQNTPADPPISVYGAMSFAPSMHGSFGANAAAPPPPVFQDISEETAVRIATLQAKLNKKLGPEFVSQRPGPGGGPKLTYVEGWKALNLANDVFGYNGWSSNVVSLQTDYIDHNEQTQRFNVGVTAIVRVTLRDGVYHEDIGYGMLENSKSKGAALDKCKKEAVTDGMKRALRNFGNLLGNCLYDKSYTQEVVKMKVVPPKFDPSELHRRPECDPNRNNAGPSKPPPAASSSTSAPVSGPSGANNYAANQSAPQPMPPPPHAQGASGTTTFTNNSAPSKTFAAASSSVTNATTSGHAKGSSNLPAQNSTNNQPQHQPPPPPQQRPGSRIIYEPKTPAPQPATTSATGSDRRVSFAPAPQASVAGPSAAPPSASTARPPVAKPRDDTYEEEDSYGLHSEDDAFYAAIDLGDGAADLGPPIHFEGIEEFVMTNCSLSDIEDGPSVLGGFKPPPAAAQPAQQQPQQQPQQQNRPSVPQQSRPGQQPRYSGQSNNASGQLPNTSGQQPGSSSTNQPVRSSQAASGAFHFPKGPNQSTSAKPPSGSGTGIKRPADAMREPPARRPAQGMGLAHASGSRREPLAMIDVVEGGDFKRAKR</sequence>
<dbReference type="Gene3D" id="3.30.390.80">
    <property type="entry name" value="DNA repair protein Rad52/59/22"/>
    <property type="match status" value="1"/>
</dbReference>
<dbReference type="InterPro" id="IPR041247">
    <property type="entry name" value="Rad52_fam"/>
</dbReference>
<dbReference type="InterPro" id="IPR004585">
    <property type="entry name" value="DNA_recomb/repair_Rad52"/>
</dbReference>
<comment type="caution">
    <text evidence="6">The sequence shown here is derived from an EMBL/GenBank/DDBJ whole genome shotgun (WGS) entry which is preliminary data.</text>
</comment>
<dbReference type="OrthoDB" id="206565at2759"/>
<keyword evidence="7" id="KW-1185">Reference proteome</keyword>
<dbReference type="InterPro" id="IPR042525">
    <property type="entry name" value="Rad52_Rad59_Rad22_sf"/>
</dbReference>
<feature type="compositionally biased region" description="Polar residues" evidence="5">
    <location>
        <begin position="322"/>
        <end position="334"/>
    </location>
</feature>
<feature type="compositionally biased region" description="Polar residues" evidence="5">
    <location>
        <begin position="506"/>
        <end position="542"/>
    </location>
</feature>
<dbReference type="GO" id="GO:0045002">
    <property type="term" value="P:double-strand break repair via single-strand annealing"/>
    <property type="evidence" value="ECO:0007669"/>
    <property type="project" value="InterPro"/>
</dbReference>
<dbReference type="PANTHER" id="PTHR12132">
    <property type="entry name" value="DNA REPAIR AND RECOMBINATION PROTEIN RAD52, RAD59"/>
    <property type="match status" value="1"/>
</dbReference>
<dbReference type="Proteomes" id="UP000703269">
    <property type="component" value="Unassembled WGS sequence"/>
</dbReference>
<dbReference type="InterPro" id="IPR007232">
    <property type="entry name" value="Rad52_Rad59_Rad22"/>
</dbReference>
<keyword evidence="2" id="KW-0227">DNA damage</keyword>
<feature type="compositionally biased region" description="Polar residues" evidence="5">
    <location>
        <begin position="289"/>
        <end position="301"/>
    </location>
</feature>
<dbReference type="EMBL" id="BPQB01000043">
    <property type="protein sequence ID" value="GJE94785.1"/>
    <property type="molecule type" value="Genomic_DNA"/>
</dbReference>
<feature type="compositionally biased region" description="Low complexity" evidence="5">
    <location>
        <begin position="303"/>
        <end position="317"/>
    </location>
</feature>
<dbReference type="GO" id="GO:0006312">
    <property type="term" value="P:mitotic recombination"/>
    <property type="evidence" value="ECO:0007669"/>
    <property type="project" value="TreeGrafter"/>
</dbReference>
<gene>
    <name evidence="6" type="ORF">PsYK624_109580</name>
</gene>
<feature type="region of interest" description="Disordered" evidence="5">
    <location>
        <begin position="458"/>
        <end position="616"/>
    </location>
</feature>
<dbReference type="PANTHER" id="PTHR12132:SF1">
    <property type="entry name" value="DNA REPAIR PROTEIN RAD52 HOMOLOG"/>
    <property type="match status" value="1"/>
</dbReference>
<dbReference type="FunFam" id="3.30.390.80:FF:000001">
    <property type="entry name" value="DNA repair protein RAD52 homolog"/>
    <property type="match status" value="1"/>
</dbReference>
<proteinExistence type="inferred from homology"/>
<organism evidence="6 7">
    <name type="scientific">Phanerochaete sordida</name>
    <dbReference type="NCBI Taxonomy" id="48140"/>
    <lineage>
        <taxon>Eukaryota</taxon>
        <taxon>Fungi</taxon>
        <taxon>Dikarya</taxon>
        <taxon>Basidiomycota</taxon>
        <taxon>Agaricomycotina</taxon>
        <taxon>Agaricomycetes</taxon>
        <taxon>Polyporales</taxon>
        <taxon>Phanerochaetaceae</taxon>
        <taxon>Phanerochaete</taxon>
    </lineage>
</organism>
<feature type="compositionally biased region" description="Low complexity" evidence="5">
    <location>
        <begin position="477"/>
        <end position="502"/>
    </location>
</feature>
<feature type="compositionally biased region" description="Basic and acidic residues" evidence="5">
    <location>
        <begin position="570"/>
        <end position="580"/>
    </location>
</feature>
<feature type="compositionally biased region" description="Basic and acidic residues" evidence="5">
    <location>
        <begin position="226"/>
        <end position="238"/>
    </location>
</feature>
<evidence type="ECO:0000256" key="1">
    <source>
        <dbReference type="ARBA" id="ARBA00006638"/>
    </source>
</evidence>
<feature type="region of interest" description="Disordered" evidence="5">
    <location>
        <begin position="224"/>
        <end position="421"/>
    </location>
</feature>
<evidence type="ECO:0000256" key="3">
    <source>
        <dbReference type="ARBA" id="ARBA00023172"/>
    </source>
</evidence>
<evidence type="ECO:0000256" key="5">
    <source>
        <dbReference type="SAM" id="MobiDB-lite"/>
    </source>
</evidence>
<protein>
    <submittedName>
        <fullName evidence="6">Rad52/22 family double-strand break repair protein-domain-containing protein</fullName>
    </submittedName>
</protein>
<comment type="similarity">
    <text evidence="1">Belongs to the RAD52 family.</text>
</comment>
<dbReference type="AlphaFoldDB" id="A0A9P3GJL6"/>
<evidence type="ECO:0000313" key="7">
    <source>
        <dbReference type="Proteomes" id="UP000703269"/>
    </source>
</evidence>
<dbReference type="NCBIfam" id="TIGR00607">
    <property type="entry name" value="rad52"/>
    <property type="match status" value="1"/>
</dbReference>
<evidence type="ECO:0000313" key="6">
    <source>
        <dbReference type="EMBL" id="GJE94785.1"/>
    </source>
</evidence>
<dbReference type="SUPFAM" id="SSF54768">
    <property type="entry name" value="dsRNA-binding domain-like"/>
    <property type="match status" value="1"/>
</dbReference>
<keyword evidence="3" id="KW-0233">DNA recombination</keyword>
<name>A0A9P3GJL6_9APHY</name>
<dbReference type="GO" id="GO:0000730">
    <property type="term" value="P:DNA recombinase assembly"/>
    <property type="evidence" value="ECO:0007669"/>
    <property type="project" value="InterPro"/>
</dbReference>
<evidence type="ECO:0000256" key="4">
    <source>
        <dbReference type="ARBA" id="ARBA00023204"/>
    </source>
</evidence>
<reference evidence="6 7" key="1">
    <citation type="submission" date="2021-08" db="EMBL/GenBank/DDBJ databases">
        <title>Draft Genome Sequence of Phanerochaete sordida strain YK-624.</title>
        <authorList>
            <person name="Mori T."/>
            <person name="Dohra H."/>
            <person name="Suzuki T."/>
            <person name="Kawagishi H."/>
            <person name="Hirai H."/>
        </authorList>
    </citation>
    <scope>NUCLEOTIDE SEQUENCE [LARGE SCALE GENOMIC DNA]</scope>
    <source>
        <strain evidence="6 7">YK-624</strain>
    </source>
</reference>